<dbReference type="EMBL" id="JAALDL010000003">
    <property type="protein sequence ID" value="NGN97233.1"/>
    <property type="molecule type" value="Genomic_DNA"/>
</dbReference>
<dbReference type="InterPro" id="IPR051531">
    <property type="entry name" value="N-acetyltransferase"/>
</dbReference>
<gene>
    <name evidence="2" type="ORF">G5S52_06045</name>
</gene>
<dbReference type="CDD" id="cd04301">
    <property type="entry name" value="NAT_SF"/>
    <property type="match status" value="1"/>
</dbReference>
<dbReference type="Pfam" id="PF13302">
    <property type="entry name" value="Acetyltransf_3"/>
    <property type="match status" value="1"/>
</dbReference>
<dbReference type="GO" id="GO:0016747">
    <property type="term" value="F:acyltransferase activity, transferring groups other than amino-acyl groups"/>
    <property type="evidence" value="ECO:0007669"/>
    <property type="project" value="InterPro"/>
</dbReference>
<evidence type="ECO:0000313" key="2">
    <source>
        <dbReference type="EMBL" id="NGN97233.1"/>
    </source>
</evidence>
<dbReference type="AlphaFoldDB" id="A0A6M1R524"/>
<dbReference type="PROSITE" id="PS51186">
    <property type="entry name" value="GNAT"/>
    <property type="match status" value="1"/>
</dbReference>
<protein>
    <submittedName>
        <fullName evidence="2">GNAT family N-acetyltransferase</fullName>
    </submittedName>
</protein>
<dbReference type="PANTHER" id="PTHR43792">
    <property type="entry name" value="GNAT FAMILY, PUTATIVE (AFU_ORTHOLOGUE AFUA_3G00765)-RELATED-RELATED"/>
    <property type="match status" value="1"/>
</dbReference>
<dbReference type="InterPro" id="IPR000182">
    <property type="entry name" value="GNAT_dom"/>
</dbReference>
<feature type="domain" description="N-acetyltransferase" evidence="1">
    <location>
        <begin position="13"/>
        <end position="168"/>
    </location>
</feature>
<comment type="caution">
    <text evidence="2">The sequence shown here is derived from an EMBL/GenBank/DDBJ whole genome shotgun (WGS) entry which is preliminary data.</text>
</comment>
<evidence type="ECO:0000259" key="1">
    <source>
        <dbReference type="PROSITE" id="PS51186"/>
    </source>
</evidence>
<keyword evidence="2" id="KW-0808">Transferase</keyword>
<sequence length="169" mass="18803">MSMQQPILSTSRLTLRNLNEKDAGFINRLYNTDGFLQFIGDKNIRSPIDAAVYLRSTLLPMHNVPLMGLLAVQLKNHEPIGVCGLIDRDNLDGIDLGFGFFPEYHGQGYAKEAAMAVLEMAKDSLALTEVVAITLETNKRCLKLLKHLGFQKAKAAHPEPEVMLLKLKL</sequence>
<organism evidence="2 3">
    <name type="scientific">Grimontia sedimenti</name>
    <dbReference type="NCBI Taxonomy" id="2711294"/>
    <lineage>
        <taxon>Bacteria</taxon>
        <taxon>Pseudomonadati</taxon>
        <taxon>Pseudomonadota</taxon>
        <taxon>Gammaproteobacteria</taxon>
        <taxon>Vibrionales</taxon>
        <taxon>Vibrionaceae</taxon>
        <taxon>Grimontia</taxon>
    </lineage>
</organism>
<dbReference type="Proteomes" id="UP000473008">
    <property type="component" value="Unassembled WGS sequence"/>
</dbReference>
<dbReference type="SUPFAM" id="SSF55729">
    <property type="entry name" value="Acyl-CoA N-acyltransferases (Nat)"/>
    <property type="match status" value="1"/>
</dbReference>
<evidence type="ECO:0000313" key="3">
    <source>
        <dbReference type="Proteomes" id="UP000473008"/>
    </source>
</evidence>
<dbReference type="Gene3D" id="3.40.630.30">
    <property type="match status" value="1"/>
</dbReference>
<reference evidence="2 3" key="1">
    <citation type="submission" date="2020-02" db="EMBL/GenBank/DDBJ databases">
        <title>The draft genome of Grimontia sedimenta sp. nov., isolated from benthic sediments near coral reefs south of Kuwait.</title>
        <authorList>
            <person name="Mahmoud H.M."/>
            <person name="Jose L."/>
            <person name="Eapen S."/>
        </authorList>
    </citation>
    <scope>NUCLEOTIDE SEQUENCE [LARGE SCALE GENOMIC DNA]</scope>
    <source>
        <strain evidence="2 3">S25</strain>
    </source>
</reference>
<keyword evidence="3" id="KW-1185">Reference proteome</keyword>
<dbReference type="InterPro" id="IPR016181">
    <property type="entry name" value="Acyl_CoA_acyltransferase"/>
</dbReference>
<name>A0A6M1R524_9GAMM</name>
<dbReference type="PANTHER" id="PTHR43792:SF1">
    <property type="entry name" value="N-ACETYLTRANSFERASE DOMAIN-CONTAINING PROTEIN"/>
    <property type="match status" value="1"/>
</dbReference>
<proteinExistence type="predicted"/>
<accession>A0A6M1R524</accession>